<dbReference type="PANTHER" id="PTHR33395:SF22">
    <property type="entry name" value="REVERSE TRANSCRIPTASE DOMAIN-CONTAINING PROTEIN"/>
    <property type="match status" value="1"/>
</dbReference>
<dbReference type="PANTHER" id="PTHR33395">
    <property type="entry name" value="TRANSCRIPTASE, PUTATIVE-RELATED-RELATED"/>
    <property type="match status" value="1"/>
</dbReference>
<dbReference type="GO" id="GO:0031012">
    <property type="term" value="C:extracellular matrix"/>
    <property type="evidence" value="ECO:0007669"/>
    <property type="project" value="TreeGrafter"/>
</dbReference>
<dbReference type="OrthoDB" id="6781302at2759"/>
<dbReference type="EMBL" id="CAJQZP010001262">
    <property type="protein sequence ID" value="CAG5033774.1"/>
    <property type="molecule type" value="Genomic_DNA"/>
</dbReference>
<dbReference type="GO" id="GO:0061343">
    <property type="term" value="P:cell adhesion involved in heart morphogenesis"/>
    <property type="evidence" value="ECO:0007669"/>
    <property type="project" value="TreeGrafter"/>
</dbReference>
<protein>
    <submittedName>
        <fullName evidence="1">(apollo) hypothetical protein</fullName>
    </submittedName>
</protein>
<organism evidence="1 2">
    <name type="scientific">Parnassius apollo</name>
    <name type="common">Apollo butterfly</name>
    <name type="synonym">Papilio apollo</name>
    <dbReference type="NCBI Taxonomy" id="110799"/>
    <lineage>
        <taxon>Eukaryota</taxon>
        <taxon>Metazoa</taxon>
        <taxon>Ecdysozoa</taxon>
        <taxon>Arthropoda</taxon>
        <taxon>Hexapoda</taxon>
        <taxon>Insecta</taxon>
        <taxon>Pterygota</taxon>
        <taxon>Neoptera</taxon>
        <taxon>Endopterygota</taxon>
        <taxon>Lepidoptera</taxon>
        <taxon>Glossata</taxon>
        <taxon>Ditrysia</taxon>
        <taxon>Papilionoidea</taxon>
        <taxon>Papilionidae</taxon>
        <taxon>Parnassiinae</taxon>
        <taxon>Parnassini</taxon>
        <taxon>Parnassius</taxon>
        <taxon>Parnassius</taxon>
    </lineage>
</organism>
<dbReference type="GO" id="GO:0007508">
    <property type="term" value="P:larval heart development"/>
    <property type="evidence" value="ECO:0007669"/>
    <property type="project" value="TreeGrafter"/>
</dbReference>
<proteinExistence type="predicted"/>
<reference evidence="1" key="1">
    <citation type="submission" date="2021-04" db="EMBL/GenBank/DDBJ databases">
        <authorList>
            <person name="Tunstrom K."/>
        </authorList>
    </citation>
    <scope>NUCLEOTIDE SEQUENCE</scope>
</reference>
<gene>
    <name evidence="1" type="ORF">PAPOLLO_LOCUS20182</name>
</gene>
<keyword evidence="2" id="KW-1185">Reference proteome</keyword>
<dbReference type="AlphaFoldDB" id="A0A8S3XNT6"/>
<sequence length="375" mass="43292">MKEGDVDKRGLNPNPKKINNENVVEHVESFHPTISHYRREHAPNVRYLSSDITVRAMYSDYCETHCTDQEKLISYEYYRKIVKDRNISFAKLGHEECELCQKFLIHNPRTDLRHRNCEECKNYEIHHEKYILARAEYQRNVDVQNNMKAGAPPRPIKMAMKSKNDAIEILRNKTKLDKPSIIKSDQTTMQREYLKYLRDELEKRTNNGEQGLTIKQQITSKVSTPKILRNSNGQSVTRSKDIAEVFAEHFSNVFEREPLEELPALDPNLRATEVIEAIMFTESKVQAAIKEMNIDSSPGPDEIPVHVLKNCGIDSYLASVIQKSYDKGVLPYLWKTALVTPVYKKGNKLDPANYRPISLTSVVCKVMEKIIVNPL</sequence>
<evidence type="ECO:0000313" key="2">
    <source>
        <dbReference type="Proteomes" id="UP000691718"/>
    </source>
</evidence>
<dbReference type="Proteomes" id="UP000691718">
    <property type="component" value="Unassembled WGS sequence"/>
</dbReference>
<accession>A0A8S3XNT6</accession>
<comment type="caution">
    <text evidence="1">The sequence shown here is derived from an EMBL/GenBank/DDBJ whole genome shotgun (WGS) entry which is preliminary data.</text>
</comment>
<evidence type="ECO:0000313" key="1">
    <source>
        <dbReference type="EMBL" id="CAG5033774.1"/>
    </source>
</evidence>
<name>A0A8S3XNT6_PARAO</name>